<organism evidence="1 2">
    <name type="scientific">Streptosporangium amethystogenes subsp. fukuiense</name>
    <dbReference type="NCBI Taxonomy" id="698418"/>
    <lineage>
        <taxon>Bacteria</taxon>
        <taxon>Bacillati</taxon>
        <taxon>Actinomycetota</taxon>
        <taxon>Actinomycetes</taxon>
        <taxon>Streptosporangiales</taxon>
        <taxon>Streptosporangiaceae</taxon>
        <taxon>Streptosporangium</taxon>
    </lineage>
</organism>
<evidence type="ECO:0000313" key="2">
    <source>
        <dbReference type="Proteomes" id="UP001596514"/>
    </source>
</evidence>
<proteinExistence type="predicted"/>
<gene>
    <name evidence="1" type="ORF">ACFQVD_12765</name>
</gene>
<accession>A0ABW2SXD4</accession>
<dbReference type="RefSeq" id="WP_343961059.1">
    <property type="nucleotide sequence ID" value="NZ_BAAAGK010000002.1"/>
</dbReference>
<protein>
    <submittedName>
        <fullName evidence="1">Uncharacterized protein</fullName>
    </submittedName>
</protein>
<dbReference type="InterPro" id="IPR029063">
    <property type="entry name" value="SAM-dependent_MTases_sf"/>
</dbReference>
<dbReference type="EMBL" id="JBHTEE010000001">
    <property type="protein sequence ID" value="MFC7600968.1"/>
    <property type="molecule type" value="Genomic_DNA"/>
</dbReference>
<evidence type="ECO:0000313" key="1">
    <source>
        <dbReference type="EMBL" id="MFC7600968.1"/>
    </source>
</evidence>
<name>A0ABW2SXD4_9ACTN</name>
<keyword evidence="2" id="KW-1185">Reference proteome</keyword>
<dbReference type="Gene3D" id="3.40.50.150">
    <property type="entry name" value="Vaccinia Virus protein VP39"/>
    <property type="match status" value="1"/>
</dbReference>
<reference evidence="2" key="1">
    <citation type="journal article" date="2019" name="Int. J. Syst. Evol. Microbiol.">
        <title>The Global Catalogue of Microorganisms (GCM) 10K type strain sequencing project: providing services to taxonomists for standard genome sequencing and annotation.</title>
        <authorList>
            <consortium name="The Broad Institute Genomics Platform"/>
            <consortium name="The Broad Institute Genome Sequencing Center for Infectious Disease"/>
            <person name="Wu L."/>
            <person name="Ma J."/>
        </authorList>
    </citation>
    <scope>NUCLEOTIDE SEQUENCE [LARGE SCALE GENOMIC DNA]</scope>
    <source>
        <strain evidence="2">JCM 10083</strain>
    </source>
</reference>
<comment type="caution">
    <text evidence="1">The sequence shown here is derived from an EMBL/GenBank/DDBJ whole genome shotgun (WGS) entry which is preliminary data.</text>
</comment>
<dbReference type="Proteomes" id="UP001596514">
    <property type="component" value="Unassembled WGS sequence"/>
</dbReference>
<sequence>MTKNQDALAMRPGLEGRWADTLTALRGGPQLGNLGVTSRAHSAAAVATMLAEAGAATTAWYGVRVFTDHLGDAPVGENFDLVLDAEWEAGRRDPYRRVARLLHFVAWTAREGQ</sequence>